<organism evidence="2 3">
    <name type="scientific">Celeribacter baekdonensis</name>
    <dbReference type="NCBI Taxonomy" id="875171"/>
    <lineage>
        <taxon>Bacteria</taxon>
        <taxon>Pseudomonadati</taxon>
        <taxon>Pseudomonadota</taxon>
        <taxon>Alphaproteobacteria</taxon>
        <taxon>Rhodobacterales</taxon>
        <taxon>Roseobacteraceae</taxon>
        <taxon>Celeribacter</taxon>
    </lineage>
</organism>
<dbReference type="InterPro" id="IPR058625">
    <property type="entry name" value="MdtA-like_BSH"/>
</dbReference>
<feature type="domain" description="Multidrug resistance protein MdtA-like barrel-sandwich hybrid" evidence="1">
    <location>
        <begin position="84"/>
        <end position="265"/>
    </location>
</feature>
<dbReference type="Gene3D" id="2.40.30.170">
    <property type="match status" value="1"/>
</dbReference>
<evidence type="ECO:0000313" key="3">
    <source>
        <dbReference type="Proteomes" id="UP000182284"/>
    </source>
</evidence>
<gene>
    <name evidence="2" type="ORF">SAMN04488117_105145</name>
</gene>
<accession>A0A1G7M9U9</accession>
<dbReference type="AlphaFoldDB" id="A0A1G7M9U9"/>
<reference evidence="2 3" key="1">
    <citation type="submission" date="2016-10" db="EMBL/GenBank/DDBJ databases">
        <authorList>
            <person name="de Groot N.N."/>
        </authorList>
    </citation>
    <scope>NUCLEOTIDE SEQUENCE [LARGE SCALE GENOMIC DNA]</scope>
    <source>
        <strain evidence="2 3">DSM 27375</strain>
    </source>
</reference>
<dbReference type="Pfam" id="PF25917">
    <property type="entry name" value="BSH_RND"/>
    <property type="match status" value="1"/>
</dbReference>
<dbReference type="EMBL" id="FNBL01000005">
    <property type="protein sequence ID" value="SDF58374.1"/>
    <property type="molecule type" value="Genomic_DNA"/>
</dbReference>
<dbReference type="Gene3D" id="2.40.50.100">
    <property type="match status" value="1"/>
</dbReference>
<dbReference type="PANTHER" id="PTHR30469:SF15">
    <property type="entry name" value="HLYD FAMILY OF SECRETION PROTEINS"/>
    <property type="match status" value="1"/>
</dbReference>
<name>A0A1G7M9U9_9RHOB</name>
<sequence>MNQRFYGMRFFRRSLIGLFLVSLTLALLAGAGYRFYAAFQARLAAENVPPQARERQFSVNVIEVVPTTVSPVLTSYGQIAARQTLELRAPVSGRIVALADGFQEGGAVKAGDVILRIDPADAQAAVRVAEADLVEAEAGLREAERSQLLAVDDLAAAEAQRDLRLAALERQQNLLERGVGSPSGVEDAALAHASAGQSVLSKRQSLADAEASVDRAHTAVLRAQIDLDETRRRLDDTTVTAAFDGVLSDVSGALGTLLSSNEQFATLIAPDELEVAFRISTEQYARLVQDRGALPDMAVTATLDVSGLDLVAMGTVTRESAAVAEGQTGRMLYARLDTAPGFRPGDFVTVQVQEPDVSDVALLPASAVAANGTVLAVTDQSRLEEVSAPILRRQGDDVIVDARGVAGRQVVLERSPLLGAGIRVKVNGAQSGASAPQTGEEATMVKLTPEHREKLLAYVASNTRMPEEVRARITEQLAADEVPTELITRLEDRMGS</sequence>
<dbReference type="GO" id="GO:0015562">
    <property type="term" value="F:efflux transmembrane transporter activity"/>
    <property type="evidence" value="ECO:0007669"/>
    <property type="project" value="TreeGrafter"/>
</dbReference>
<dbReference type="SUPFAM" id="SSF111369">
    <property type="entry name" value="HlyD-like secretion proteins"/>
    <property type="match status" value="1"/>
</dbReference>
<dbReference type="GO" id="GO:1990281">
    <property type="term" value="C:efflux pump complex"/>
    <property type="evidence" value="ECO:0007669"/>
    <property type="project" value="TreeGrafter"/>
</dbReference>
<dbReference type="Proteomes" id="UP000182284">
    <property type="component" value="Unassembled WGS sequence"/>
</dbReference>
<dbReference type="Gene3D" id="1.10.287.470">
    <property type="entry name" value="Helix hairpin bin"/>
    <property type="match status" value="1"/>
</dbReference>
<evidence type="ECO:0000313" key="2">
    <source>
        <dbReference type="EMBL" id="SDF58374.1"/>
    </source>
</evidence>
<proteinExistence type="predicted"/>
<protein>
    <submittedName>
        <fullName evidence="2">Multidrug resistance efflux pump</fullName>
    </submittedName>
</protein>
<dbReference type="PANTHER" id="PTHR30469">
    <property type="entry name" value="MULTIDRUG RESISTANCE PROTEIN MDTA"/>
    <property type="match status" value="1"/>
</dbReference>
<dbReference type="Gene3D" id="2.40.420.20">
    <property type="match status" value="1"/>
</dbReference>
<evidence type="ECO:0000259" key="1">
    <source>
        <dbReference type="Pfam" id="PF25917"/>
    </source>
</evidence>